<dbReference type="EMBL" id="QEAO01000008">
    <property type="protein sequence ID" value="TPX35509.1"/>
    <property type="molecule type" value="Genomic_DNA"/>
</dbReference>
<keyword evidence="4 6" id="KW-0235">DNA replication</keyword>
<proteinExistence type="inferred from homology"/>
<dbReference type="CDD" id="cd21696">
    <property type="entry name" value="GINS_B_Psf1"/>
    <property type="match status" value="1"/>
</dbReference>
<dbReference type="SUPFAM" id="SSF158573">
    <property type="entry name" value="GINS helical bundle-like"/>
    <property type="match status" value="1"/>
</dbReference>
<dbReference type="STRING" id="1806994.A0A507C8N8"/>
<dbReference type="InterPro" id="IPR036224">
    <property type="entry name" value="GINS_bundle-like_dom_sf"/>
</dbReference>
<dbReference type="Gene3D" id="1.20.58.1030">
    <property type="match status" value="1"/>
</dbReference>
<keyword evidence="10" id="KW-1185">Reference proteome</keyword>
<dbReference type="GeneID" id="42003340"/>
<comment type="caution">
    <text evidence="9">The sequence shown here is derived from an EMBL/GenBank/DDBJ whole genome shotgun (WGS) entry which is preliminary data.</text>
</comment>
<dbReference type="OrthoDB" id="10252587at2759"/>
<evidence type="ECO:0000256" key="5">
    <source>
        <dbReference type="ARBA" id="ARBA00023242"/>
    </source>
</evidence>
<protein>
    <recommendedName>
        <fullName evidence="3 6">DNA replication complex GINS protein PSF1</fullName>
    </recommendedName>
</protein>
<evidence type="ECO:0000313" key="9">
    <source>
        <dbReference type="EMBL" id="TPX35509.1"/>
    </source>
</evidence>
<comment type="function">
    <text evidence="6">Required for correct functioning of the GINS complex, a complex that plays an essential role in the initiation of DNA replication, and progression of DNA replication forks. GINS complex seems to bind preferentially to single-stranded DNA.</text>
</comment>
<evidence type="ECO:0000259" key="8">
    <source>
        <dbReference type="Pfam" id="PF24997"/>
    </source>
</evidence>
<dbReference type="GO" id="GO:0000811">
    <property type="term" value="C:GINS complex"/>
    <property type="evidence" value="ECO:0007669"/>
    <property type="project" value="UniProtKB-UniRule"/>
</dbReference>
<dbReference type="InterPro" id="IPR056783">
    <property type="entry name" value="PSF1_C"/>
</dbReference>
<organism evidence="9 10">
    <name type="scientific">Synchytrium microbalum</name>
    <dbReference type="NCBI Taxonomy" id="1806994"/>
    <lineage>
        <taxon>Eukaryota</taxon>
        <taxon>Fungi</taxon>
        <taxon>Fungi incertae sedis</taxon>
        <taxon>Chytridiomycota</taxon>
        <taxon>Chytridiomycota incertae sedis</taxon>
        <taxon>Chytridiomycetes</taxon>
        <taxon>Synchytriales</taxon>
        <taxon>Synchytriaceae</taxon>
        <taxon>Synchytrium</taxon>
    </lineage>
</organism>
<dbReference type="CDD" id="cd11710">
    <property type="entry name" value="GINS_A_psf1"/>
    <property type="match status" value="1"/>
</dbReference>
<evidence type="ECO:0000259" key="7">
    <source>
        <dbReference type="Pfam" id="PF05916"/>
    </source>
</evidence>
<evidence type="ECO:0000313" key="10">
    <source>
        <dbReference type="Proteomes" id="UP000319731"/>
    </source>
</evidence>
<comment type="subunit">
    <text evidence="6">Component of the GINS complex.</text>
</comment>
<dbReference type="InterPro" id="IPR021151">
    <property type="entry name" value="GINS_A"/>
</dbReference>
<keyword evidence="5 6" id="KW-0539">Nucleus</keyword>
<evidence type="ECO:0000256" key="6">
    <source>
        <dbReference type="RuleBase" id="RU368085"/>
    </source>
</evidence>
<feature type="domain" description="DNA replication complex GINS protein PSF1 C-terminal" evidence="8">
    <location>
        <begin position="143"/>
        <end position="191"/>
    </location>
</feature>
<dbReference type="PANTHER" id="PTHR12914">
    <property type="entry name" value="PARTNER OF SLD5"/>
    <property type="match status" value="1"/>
</dbReference>
<dbReference type="GO" id="GO:1902983">
    <property type="term" value="P:DNA strand elongation involved in mitotic DNA replication"/>
    <property type="evidence" value="ECO:0007669"/>
    <property type="project" value="TreeGrafter"/>
</dbReference>
<comment type="subcellular location">
    <subcellularLocation>
        <location evidence="1 6">Nucleus</location>
    </subcellularLocation>
</comment>
<dbReference type="InterPro" id="IPR005339">
    <property type="entry name" value="GINS_Psf1"/>
</dbReference>
<comment type="similarity">
    <text evidence="2 6">Belongs to the GINS1/PSF1 family.</text>
</comment>
<name>A0A507C8N8_9FUNG</name>
<gene>
    <name evidence="9" type="ORF">SmJEL517_g02115</name>
</gene>
<dbReference type="RefSeq" id="XP_031025982.1">
    <property type="nucleotide sequence ID" value="XM_031168043.1"/>
</dbReference>
<accession>A0A507C8N8</accession>
<dbReference type="Pfam" id="PF05916">
    <property type="entry name" value="Sld5"/>
    <property type="match status" value="1"/>
</dbReference>
<dbReference type="Pfam" id="PF24997">
    <property type="entry name" value="PSF1_C"/>
    <property type="match status" value="1"/>
</dbReference>
<feature type="domain" description="GINS subunit" evidence="7">
    <location>
        <begin position="44"/>
        <end position="128"/>
    </location>
</feature>
<evidence type="ECO:0000256" key="4">
    <source>
        <dbReference type="ARBA" id="ARBA00022705"/>
    </source>
</evidence>
<dbReference type="AlphaFoldDB" id="A0A507C8N8"/>
<evidence type="ECO:0000256" key="3">
    <source>
        <dbReference type="ARBA" id="ARBA00015143"/>
    </source>
</evidence>
<dbReference type="Proteomes" id="UP000319731">
    <property type="component" value="Unassembled WGS sequence"/>
</dbReference>
<sequence length="192" mass="21645">MYGETALKLIRDCRRNPDHPSQYSEDTVRAVITEIKLLANETNLLVSEYVLNNARPPPPVAAAVAMHTLAIKRSKRCLLAYHLHRIKLVKELVWTVGSIPADTRQKCSPTEIEFSQGYRNALMAYRAEFLDIDLTAAPVPPGDVFVEVRVLKDCGEVLTESGTIQLAKGTQHYVRRTDVEQFITQGYLKHVE</sequence>
<dbReference type="PANTHER" id="PTHR12914:SF2">
    <property type="entry name" value="DNA REPLICATION COMPLEX GINS PROTEIN PSF1"/>
    <property type="match status" value="1"/>
</dbReference>
<evidence type="ECO:0000256" key="2">
    <source>
        <dbReference type="ARBA" id="ARBA00006677"/>
    </source>
</evidence>
<evidence type="ECO:0000256" key="1">
    <source>
        <dbReference type="ARBA" id="ARBA00004123"/>
    </source>
</evidence>
<reference evidence="9 10" key="1">
    <citation type="journal article" date="2019" name="Sci. Rep.">
        <title>Comparative genomics of chytrid fungi reveal insights into the obligate biotrophic and pathogenic lifestyle of Synchytrium endobioticum.</title>
        <authorList>
            <person name="van de Vossenberg B.T.L.H."/>
            <person name="Warris S."/>
            <person name="Nguyen H.D.T."/>
            <person name="van Gent-Pelzer M.P.E."/>
            <person name="Joly D.L."/>
            <person name="van de Geest H.C."/>
            <person name="Bonants P.J.M."/>
            <person name="Smith D.S."/>
            <person name="Levesque C.A."/>
            <person name="van der Lee T.A.J."/>
        </authorList>
    </citation>
    <scope>NUCLEOTIDE SEQUENCE [LARGE SCALE GENOMIC DNA]</scope>
    <source>
        <strain evidence="9 10">JEL517</strain>
    </source>
</reference>